<comment type="caution">
    <text evidence="3">The sequence shown here is derived from an EMBL/GenBank/DDBJ whole genome shotgun (WGS) entry which is preliminary data.</text>
</comment>
<protein>
    <submittedName>
        <fullName evidence="3">2779_t:CDS:1</fullName>
    </submittedName>
</protein>
<dbReference type="Proteomes" id="UP000789508">
    <property type="component" value="Unassembled WGS sequence"/>
</dbReference>
<dbReference type="EMBL" id="CAJVPS010012376">
    <property type="protein sequence ID" value="CAG8670545.1"/>
    <property type="molecule type" value="Genomic_DNA"/>
</dbReference>
<name>A0A9N9HFQ7_9GLOM</name>
<dbReference type="Pfam" id="PF07714">
    <property type="entry name" value="PK_Tyr_Ser-Thr"/>
    <property type="match status" value="1"/>
</dbReference>
<dbReference type="PANTHER" id="PTHR44329">
    <property type="entry name" value="SERINE/THREONINE-PROTEIN KINASE TNNI3K-RELATED"/>
    <property type="match status" value="1"/>
</dbReference>
<dbReference type="OrthoDB" id="10261027at2759"/>
<organism evidence="3 4">
    <name type="scientific">Ambispora leptoticha</name>
    <dbReference type="NCBI Taxonomy" id="144679"/>
    <lineage>
        <taxon>Eukaryota</taxon>
        <taxon>Fungi</taxon>
        <taxon>Fungi incertae sedis</taxon>
        <taxon>Mucoromycota</taxon>
        <taxon>Glomeromycotina</taxon>
        <taxon>Glomeromycetes</taxon>
        <taxon>Archaeosporales</taxon>
        <taxon>Ambisporaceae</taxon>
        <taxon>Ambispora</taxon>
    </lineage>
</organism>
<gene>
    <name evidence="3" type="ORF">ALEPTO_LOCUS10577</name>
</gene>
<dbReference type="InterPro" id="IPR001245">
    <property type="entry name" value="Ser-Thr/Tyr_kinase_cat_dom"/>
</dbReference>
<evidence type="ECO:0000313" key="4">
    <source>
        <dbReference type="Proteomes" id="UP000789508"/>
    </source>
</evidence>
<dbReference type="InterPro" id="IPR000719">
    <property type="entry name" value="Prot_kinase_dom"/>
</dbReference>
<dbReference type="InterPro" id="IPR051681">
    <property type="entry name" value="Ser/Thr_Kinases-Pseudokinases"/>
</dbReference>
<dbReference type="Gene3D" id="1.10.510.10">
    <property type="entry name" value="Transferase(Phosphotransferase) domain 1"/>
    <property type="match status" value="1"/>
</dbReference>
<evidence type="ECO:0000313" key="3">
    <source>
        <dbReference type="EMBL" id="CAG8670545.1"/>
    </source>
</evidence>
<proteinExistence type="predicted"/>
<feature type="non-terminal residue" evidence="3">
    <location>
        <position position="1"/>
    </location>
</feature>
<keyword evidence="4" id="KW-1185">Reference proteome</keyword>
<keyword evidence="1" id="KW-0175">Coiled coil</keyword>
<feature type="coiled-coil region" evidence="1">
    <location>
        <begin position="126"/>
        <end position="153"/>
    </location>
</feature>
<dbReference type="InterPro" id="IPR011009">
    <property type="entry name" value="Kinase-like_dom_sf"/>
</dbReference>
<evidence type="ECO:0000259" key="2">
    <source>
        <dbReference type="PROSITE" id="PS50011"/>
    </source>
</evidence>
<evidence type="ECO:0000256" key="1">
    <source>
        <dbReference type="SAM" id="Coils"/>
    </source>
</evidence>
<reference evidence="3" key="1">
    <citation type="submission" date="2021-06" db="EMBL/GenBank/DDBJ databases">
        <authorList>
            <person name="Kallberg Y."/>
            <person name="Tangrot J."/>
            <person name="Rosling A."/>
        </authorList>
    </citation>
    <scope>NUCLEOTIDE SEQUENCE</scope>
    <source>
        <strain evidence="3">FL130A</strain>
    </source>
</reference>
<dbReference type="PROSITE" id="PS50011">
    <property type="entry name" value="PROTEIN_KINASE_DOM"/>
    <property type="match status" value="1"/>
</dbReference>
<accession>A0A9N9HFQ7</accession>
<dbReference type="SUPFAM" id="SSF56112">
    <property type="entry name" value="Protein kinase-like (PK-like)"/>
    <property type="match status" value="1"/>
</dbReference>
<dbReference type="GO" id="GO:0005524">
    <property type="term" value="F:ATP binding"/>
    <property type="evidence" value="ECO:0007669"/>
    <property type="project" value="InterPro"/>
</dbReference>
<sequence length="195" mass="22153">DFHSGNILIDENGGPMITDFGLSRVEDMKKRASGTSQVFGLMAYTAPERLENSKYPFDERCDIYSLGVIFWEITAERRPFNGQNDISLALNLMKGKREKFPESTPPKFAELAMSCWDEDPEKRPSLSQIKQTLNEILDDLSKSENNNSNLNNLKKDDTLGDTNDCEVYYSAELDSSNYITALYDIPFDHLTVDDI</sequence>
<feature type="domain" description="Protein kinase" evidence="2">
    <location>
        <begin position="1"/>
        <end position="137"/>
    </location>
</feature>
<dbReference type="GO" id="GO:0004674">
    <property type="term" value="F:protein serine/threonine kinase activity"/>
    <property type="evidence" value="ECO:0007669"/>
    <property type="project" value="TreeGrafter"/>
</dbReference>
<dbReference type="AlphaFoldDB" id="A0A9N9HFQ7"/>